<name>A0A4R8DUX9_9BACT</name>
<feature type="binding site" evidence="8">
    <location>
        <begin position="148"/>
        <end position="151"/>
    </location>
    <ligand>
        <name>ATP</name>
        <dbReference type="ChEBI" id="CHEBI:30616"/>
    </ligand>
</feature>
<dbReference type="EC" id="6.3.2.1" evidence="8"/>
<sequence>MVICKTVADLRAYLSSRPRGPRLGFIPTMGALHDGHASLIREAKAGGRFTVCSVFVNPTQFNDPADFQKYPKTIESDILLLEQAGVDVLFLPSVSEIYPTGVVLTKHYDLGYLETVLEGAYRPGHFQGVCQVVERLLRIVQPDDLYMGQKDYQQCMVIRRLIELEQLPVVLVVCPIRREADGLAMSSRNLRLDAVHREGATAIYEALEMIRRRVSEVLAAPLGSAPARRGSGAAPEAAAAPLAPITAEARASLEAKGFRVDYVEIADGTTLQLLESWDGRAPAVALIAAFWGEVRLIDNEVLAPKRSS</sequence>
<keyword evidence="5 8" id="KW-0547">Nucleotide-binding</keyword>
<comment type="caution">
    <text evidence="9">The sequence shown here is derived from an EMBL/GenBank/DDBJ whole genome shotgun (WGS) entry which is preliminary data.</text>
</comment>
<dbReference type="GO" id="GO:0015940">
    <property type="term" value="P:pantothenate biosynthetic process"/>
    <property type="evidence" value="ECO:0007669"/>
    <property type="project" value="UniProtKB-UniRule"/>
</dbReference>
<dbReference type="RefSeq" id="WP_133994832.1">
    <property type="nucleotide sequence ID" value="NZ_SODV01000001.1"/>
</dbReference>
<feature type="active site" description="Proton donor" evidence="8">
    <location>
        <position position="36"/>
    </location>
</feature>
<dbReference type="GO" id="GO:0005829">
    <property type="term" value="C:cytosol"/>
    <property type="evidence" value="ECO:0007669"/>
    <property type="project" value="TreeGrafter"/>
</dbReference>
<evidence type="ECO:0000256" key="1">
    <source>
        <dbReference type="ARBA" id="ARBA00004990"/>
    </source>
</evidence>
<evidence type="ECO:0000256" key="5">
    <source>
        <dbReference type="ARBA" id="ARBA00022741"/>
    </source>
</evidence>
<comment type="catalytic activity">
    <reaction evidence="7 8">
        <text>(R)-pantoate + beta-alanine + ATP = (R)-pantothenate + AMP + diphosphate + H(+)</text>
        <dbReference type="Rhea" id="RHEA:10912"/>
        <dbReference type="ChEBI" id="CHEBI:15378"/>
        <dbReference type="ChEBI" id="CHEBI:15980"/>
        <dbReference type="ChEBI" id="CHEBI:29032"/>
        <dbReference type="ChEBI" id="CHEBI:30616"/>
        <dbReference type="ChEBI" id="CHEBI:33019"/>
        <dbReference type="ChEBI" id="CHEBI:57966"/>
        <dbReference type="ChEBI" id="CHEBI:456215"/>
        <dbReference type="EC" id="6.3.2.1"/>
    </reaction>
</comment>
<dbReference type="OrthoDB" id="9773087at2"/>
<feature type="binding site" evidence="8">
    <location>
        <begin position="29"/>
        <end position="36"/>
    </location>
    <ligand>
        <name>ATP</name>
        <dbReference type="ChEBI" id="CHEBI:30616"/>
    </ligand>
</feature>
<gene>
    <name evidence="8" type="primary">panC</name>
    <name evidence="9" type="ORF">EDB95_3263</name>
</gene>
<comment type="similarity">
    <text evidence="2 8">Belongs to the pantothenate synthetase family.</text>
</comment>
<protein>
    <recommendedName>
        <fullName evidence="8">Pantothenate synthetase</fullName>
        <shortName evidence="8">PS</shortName>
        <ecNumber evidence="8">6.3.2.1</ecNumber>
    </recommendedName>
    <alternativeName>
        <fullName evidence="8">Pantoate--beta-alanine ligase</fullName>
    </alternativeName>
    <alternativeName>
        <fullName evidence="8">Pantoate-activating enzyme</fullName>
    </alternativeName>
</protein>
<dbReference type="InterPro" id="IPR042176">
    <property type="entry name" value="Pantoate_ligase_C"/>
</dbReference>
<keyword evidence="6 8" id="KW-0067">ATP-binding</keyword>
<evidence type="ECO:0000313" key="10">
    <source>
        <dbReference type="Proteomes" id="UP000294498"/>
    </source>
</evidence>
<dbReference type="PANTHER" id="PTHR21299:SF1">
    <property type="entry name" value="PANTOATE--BETA-ALANINE LIGASE"/>
    <property type="match status" value="1"/>
</dbReference>
<feature type="binding site" evidence="8">
    <location>
        <position position="60"/>
    </location>
    <ligand>
        <name>(R)-pantoate</name>
        <dbReference type="ChEBI" id="CHEBI:15980"/>
    </ligand>
</feature>
<dbReference type="UniPathway" id="UPA00028">
    <property type="reaction ID" value="UER00005"/>
</dbReference>
<evidence type="ECO:0000256" key="6">
    <source>
        <dbReference type="ARBA" id="ARBA00022840"/>
    </source>
</evidence>
<feature type="binding site" evidence="8">
    <location>
        <position position="154"/>
    </location>
    <ligand>
        <name>(R)-pantoate</name>
        <dbReference type="ChEBI" id="CHEBI:15980"/>
    </ligand>
</feature>
<evidence type="ECO:0000313" key="9">
    <source>
        <dbReference type="EMBL" id="TDX02210.1"/>
    </source>
</evidence>
<dbReference type="PANTHER" id="PTHR21299">
    <property type="entry name" value="CYTIDYLATE KINASE/PANTOATE-BETA-ALANINE LIGASE"/>
    <property type="match status" value="1"/>
</dbReference>
<comment type="caution">
    <text evidence="8">Lacks conserved residue(s) required for the propagation of feature annotation.</text>
</comment>
<dbReference type="InterPro" id="IPR014729">
    <property type="entry name" value="Rossmann-like_a/b/a_fold"/>
</dbReference>
<comment type="pathway">
    <text evidence="1 8">Cofactor biosynthesis; (R)-pantothenate biosynthesis; (R)-pantothenate from (R)-pantoate and beta-alanine: step 1/1.</text>
</comment>
<evidence type="ECO:0000256" key="7">
    <source>
        <dbReference type="ARBA" id="ARBA00048258"/>
    </source>
</evidence>
<keyword evidence="3 8" id="KW-0436">Ligase</keyword>
<evidence type="ECO:0000256" key="3">
    <source>
        <dbReference type="ARBA" id="ARBA00022598"/>
    </source>
</evidence>
<keyword evidence="10" id="KW-1185">Reference proteome</keyword>
<dbReference type="Gene3D" id="3.30.1300.10">
    <property type="entry name" value="Pantoate-beta-alanine ligase, C-terminal domain"/>
    <property type="match status" value="1"/>
</dbReference>
<dbReference type="GO" id="GO:0004592">
    <property type="term" value="F:pantoate-beta-alanine ligase activity"/>
    <property type="evidence" value="ECO:0007669"/>
    <property type="project" value="UniProtKB-UniRule"/>
</dbReference>
<dbReference type="NCBIfam" id="TIGR00018">
    <property type="entry name" value="panC"/>
    <property type="match status" value="1"/>
</dbReference>
<dbReference type="Pfam" id="PF02569">
    <property type="entry name" value="Pantoate_ligase"/>
    <property type="match status" value="1"/>
</dbReference>
<proteinExistence type="inferred from homology"/>
<evidence type="ECO:0000256" key="4">
    <source>
        <dbReference type="ARBA" id="ARBA00022655"/>
    </source>
</evidence>
<evidence type="ECO:0000256" key="8">
    <source>
        <dbReference type="HAMAP-Rule" id="MF_00158"/>
    </source>
</evidence>
<dbReference type="CDD" id="cd00560">
    <property type="entry name" value="PanC"/>
    <property type="match status" value="1"/>
</dbReference>
<evidence type="ECO:0000256" key="2">
    <source>
        <dbReference type="ARBA" id="ARBA00009256"/>
    </source>
</evidence>
<keyword evidence="8" id="KW-0963">Cytoplasm</keyword>
<comment type="function">
    <text evidence="8">Catalyzes the condensation of pantoate with beta-alanine in an ATP-dependent reaction via a pantoyl-adenylate intermediate.</text>
</comment>
<dbReference type="AlphaFoldDB" id="A0A4R8DUX9"/>
<dbReference type="EMBL" id="SODV01000001">
    <property type="protein sequence ID" value="TDX02210.1"/>
    <property type="molecule type" value="Genomic_DNA"/>
</dbReference>
<dbReference type="HAMAP" id="MF_00158">
    <property type="entry name" value="PanC"/>
    <property type="match status" value="1"/>
</dbReference>
<dbReference type="InterPro" id="IPR003721">
    <property type="entry name" value="Pantoate_ligase"/>
</dbReference>
<reference evidence="9 10" key="1">
    <citation type="submission" date="2019-03" db="EMBL/GenBank/DDBJ databases">
        <title>Genomic Encyclopedia of Type Strains, Phase IV (KMG-IV): sequencing the most valuable type-strain genomes for metagenomic binning, comparative biology and taxonomic classification.</title>
        <authorList>
            <person name="Goeker M."/>
        </authorList>
    </citation>
    <scope>NUCLEOTIDE SEQUENCE [LARGE SCALE GENOMIC DNA]</scope>
    <source>
        <strain evidence="9 10">DSM 100059</strain>
    </source>
</reference>
<organism evidence="9 10">
    <name type="scientific">Dinghuibacter silviterrae</name>
    <dbReference type="NCBI Taxonomy" id="1539049"/>
    <lineage>
        <taxon>Bacteria</taxon>
        <taxon>Pseudomonadati</taxon>
        <taxon>Bacteroidota</taxon>
        <taxon>Chitinophagia</taxon>
        <taxon>Chitinophagales</taxon>
        <taxon>Chitinophagaceae</taxon>
        <taxon>Dinghuibacter</taxon>
    </lineage>
</organism>
<accession>A0A4R8DUX9</accession>
<dbReference type="GO" id="GO:0005524">
    <property type="term" value="F:ATP binding"/>
    <property type="evidence" value="ECO:0007669"/>
    <property type="project" value="UniProtKB-KW"/>
</dbReference>
<comment type="subcellular location">
    <subcellularLocation>
        <location evidence="8">Cytoplasm</location>
    </subcellularLocation>
</comment>
<feature type="binding site" evidence="8">
    <location>
        <position position="60"/>
    </location>
    <ligand>
        <name>beta-alanine</name>
        <dbReference type="ChEBI" id="CHEBI:57966"/>
    </ligand>
</feature>
<feature type="binding site" evidence="8">
    <location>
        <begin position="185"/>
        <end position="188"/>
    </location>
    <ligand>
        <name>ATP</name>
        <dbReference type="ChEBI" id="CHEBI:30616"/>
    </ligand>
</feature>
<dbReference type="Gene3D" id="3.40.50.620">
    <property type="entry name" value="HUPs"/>
    <property type="match status" value="1"/>
</dbReference>
<keyword evidence="4 8" id="KW-0566">Pantothenate biosynthesis</keyword>
<comment type="subunit">
    <text evidence="8">Homodimer.</text>
</comment>
<comment type="miscellaneous">
    <text evidence="8">The reaction proceeds by a bi uni uni bi ping pong mechanism.</text>
</comment>
<dbReference type="Proteomes" id="UP000294498">
    <property type="component" value="Unassembled WGS sequence"/>
</dbReference>
<dbReference type="SUPFAM" id="SSF52374">
    <property type="entry name" value="Nucleotidylyl transferase"/>
    <property type="match status" value="1"/>
</dbReference>